<evidence type="ECO:0000256" key="2">
    <source>
        <dbReference type="ARBA" id="ARBA00093455"/>
    </source>
</evidence>
<dbReference type="Proteomes" id="UP001208570">
    <property type="component" value="Unassembled WGS sequence"/>
</dbReference>
<dbReference type="GO" id="GO:0031398">
    <property type="term" value="P:positive regulation of protein ubiquitination"/>
    <property type="evidence" value="ECO:0007669"/>
    <property type="project" value="TreeGrafter"/>
</dbReference>
<feature type="domain" description="COMM" evidence="3">
    <location>
        <begin position="115"/>
        <end position="186"/>
    </location>
</feature>
<protein>
    <recommendedName>
        <fullName evidence="1">COMM domain-containing protein 1</fullName>
    </recommendedName>
</protein>
<gene>
    <name evidence="4" type="ORF">LSH36_697g03131</name>
</gene>
<name>A0AAD9J3X5_9ANNE</name>
<dbReference type="InterPro" id="IPR037351">
    <property type="entry name" value="Murr1"/>
</dbReference>
<dbReference type="GO" id="GO:0032434">
    <property type="term" value="P:regulation of proteasomal ubiquitin-dependent protein catabolic process"/>
    <property type="evidence" value="ECO:0007669"/>
    <property type="project" value="TreeGrafter"/>
</dbReference>
<dbReference type="PANTHER" id="PTHR21199:SF1">
    <property type="entry name" value="COMM DOMAIN-CONTAINING PROTEIN 1"/>
    <property type="match status" value="1"/>
</dbReference>
<dbReference type="Pfam" id="PF07258">
    <property type="entry name" value="COMM_domain"/>
    <property type="match status" value="1"/>
</dbReference>
<organism evidence="4 5">
    <name type="scientific">Paralvinella palmiformis</name>
    <dbReference type="NCBI Taxonomy" id="53620"/>
    <lineage>
        <taxon>Eukaryota</taxon>
        <taxon>Metazoa</taxon>
        <taxon>Spiralia</taxon>
        <taxon>Lophotrochozoa</taxon>
        <taxon>Annelida</taxon>
        <taxon>Polychaeta</taxon>
        <taxon>Sedentaria</taxon>
        <taxon>Canalipalpata</taxon>
        <taxon>Terebellida</taxon>
        <taxon>Terebelliformia</taxon>
        <taxon>Alvinellidae</taxon>
        <taxon>Paralvinella</taxon>
    </lineage>
</organism>
<dbReference type="Pfam" id="PF17221">
    <property type="entry name" value="COMMD1_N"/>
    <property type="match status" value="1"/>
</dbReference>
<proteinExistence type="inferred from homology"/>
<keyword evidence="5" id="KW-1185">Reference proteome</keyword>
<evidence type="ECO:0000259" key="3">
    <source>
        <dbReference type="PROSITE" id="PS51269"/>
    </source>
</evidence>
<dbReference type="GO" id="GO:0055070">
    <property type="term" value="P:copper ion homeostasis"/>
    <property type="evidence" value="ECO:0007669"/>
    <property type="project" value="InterPro"/>
</dbReference>
<accession>A0AAD9J3X5</accession>
<dbReference type="EMBL" id="JAODUP010000697">
    <property type="protein sequence ID" value="KAK2145175.1"/>
    <property type="molecule type" value="Genomic_DNA"/>
</dbReference>
<comment type="similarity">
    <text evidence="2">Belongs to the COMM domain-containing protein 1 family.</text>
</comment>
<sequence>MADENKSYFGLLNGIARCDYYGDKEMTDDFLKGELYGDMSPDDFQKLTTRCRGLIKSMAMTNMDMNQSEVFVTSQAKKKDASITETQVKVLLKFWKNHRSKIHEALLEKCSWNNQLKNTSWRIDVKSQTKTKEQVMEPTAIVELVFENRLSMGKEVDVIQFEMNSESLRKLLKSVHEIEEQIEKNSK</sequence>
<dbReference type="InterPro" id="IPR033776">
    <property type="entry name" value="COMMD1_N"/>
</dbReference>
<dbReference type="InterPro" id="IPR017920">
    <property type="entry name" value="COMM"/>
</dbReference>
<evidence type="ECO:0000313" key="4">
    <source>
        <dbReference type="EMBL" id="KAK2145175.1"/>
    </source>
</evidence>
<comment type="caution">
    <text evidence="4">The sequence shown here is derived from an EMBL/GenBank/DDBJ whole genome shotgun (WGS) entry which is preliminary data.</text>
</comment>
<dbReference type="AlphaFoldDB" id="A0AAD9J3X5"/>
<evidence type="ECO:0000256" key="1">
    <source>
        <dbReference type="ARBA" id="ARBA00016551"/>
    </source>
</evidence>
<dbReference type="GO" id="GO:0005768">
    <property type="term" value="C:endosome"/>
    <property type="evidence" value="ECO:0007669"/>
    <property type="project" value="TreeGrafter"/>
</dbReference>
<dbReference type="PROSITE" id="PS51269">
    <property type="entry name" value="COMM"/>
    <property type="match status" value="1"/>
</dbReference>
<reference evidence="4" key="1">
    <citation type="journal article" date="2023" name="Mol. Biol. Evol.">
        <title>Third-Generation Sequencing Reveals the Adaptive Role of the Epigenome in Three Deep-Sea Polychaetes.</title>
        <authorList>
            <person name="Perez M."/>
            <person name="Aroh O."/>
            <person name="Sun Y."/>
            <person name="Lan Y."/>
            <person name="Juniper S.K."/>
            <person name="Young C.R."/>
            <person name="Angers B."/>
            <person name="Qian P.Y."/>
        </authorList>
    </citation>
    <scope>NUCLEOTIDE SEQUENCE</scope>
    <source>
        <strain evidence="4">P08H-3</strain>
    </source>
</reference>
<dbReference type="GO" id="GO:1902306">
    <property type="term" value="P:negative regulation of sodium ion transmembrane transport"/>
    <property type="evidence" value="ECO:0007669"/>
    <property type="project" value="TreeGrafter"/>
</dbReference>
<dbReference type="PANTHER" id="PTHR21199">
    <property type="entry name" value="COMM DOMAIN-CONTAINING PROTEIN 1"/>
    <property type="match status" value="1"/>
</dbReference>
<dbReference type="GO" id="GO:2000009">
    <property type="term" value="P:negative regulation of protein localization to cell surface"/>
    <property type="evidence" value="ECO:0007669"/>
    <property type="project" value="TreeGrafter"/>
</dbReference>
<evidence type="ECO:0000313" key="5">
    <source>
        <dbReference type="Proteomes" id="UP001208570"/>
    </source>
</evidence>